<dbReference type="PROSITE" id="PS50160">
    <property type="entry name" value="DNA_LIGASE_A3"/>
    <property type="match status" value="1"/>
</dbReference>
<dbReference type="Proteomes" id="UP000266622">
    <property type="component" value="Unassembled WGS sequence"/>
</dbReference>
<dbReference type="GO" id="GO:0005524">
    <property type="term" value="F:ATP binding"/>
    <property type="evidence" value="ECO:0007669"/>
    <property type="project" value="UniProtKB-UniRule"/>
</dbReference>
<dbReference type="SUPFAM" id="SSF117018">
    <property type="entry name" value="ATP-dependent DNA ligase DNA-binding domain"/>
    <property type="match status" value="1"/>
</dbReference>
<dbReference type="NCBIfam" id="TIGR00574">
    <property type="entry name" value="dnl1"/>
    <property type="match status" value="1"/>
</dbReference>
<evidence type="ECO:0000256" key="10">
    <source>
        <dbReference type="ARBA" id="ARBA00022842"/>
    </source>
</evidence>
<feature type="binding site" evidence="14">
    <location>
        <position position="423"/>
    </location>
    <ligand>
        <name>ATP</name>
        <dbReference type="ChEBI" id="CHEBI:30616"/>
    </ligand>
</feature>
<dbReference type="Pfam" id="PF01068">
    <property type="entry name" value="DNA_ligase_A_M"/>
    <property type="match status" value="1"/>
</dbReference>
<dbReference type="PANTHER" id="PTHR45674">
    <property type="entry name" value="DNA LIGASE 1/3 FAMILY MEMBER"/>
    <property type="match status" value="1"/>
</dbReference>
<dbReference type="Pfam" id="PF04679">
    <property type="entry name" value="DNA_ligase_A_C"/>
    <property type="match status" value="1"/>
</dbReference>
<dbReference type="SUPFAM" id="SSF56091">
    <property type="entry name" value="DNA ligase/mRNA capping enzyme, catalytic domain"/>
    <property type="match status" value="1"/>
</dbReference>
<evidence type="ECO:0000256" key="12">
    <source>
        <dbReference type="ARBA" id="ARBA00023204"/>
    </source>
</evidence>
<dbReference type="InterPro" id="IPR036599">
    <property type="entry name" value="DNA_ligase_N_sf"/>
</dbReference>
<dbReference type="Gene3D" id="3.30.470.30">
    <property type="entry name" value="DNA ligase/mRNA capping enzyme"/>
    <property type="match status" value="1"/>
</dbReference>
<evidence type="ECO:0000313" key="17">
    <source>
        <dbReference type="EMBL" id="RIB35191.1"/>
    </source>
</evidence>
<dbReference type="AlphaFoldDB" id="A0A397WMR3"/>
<feature type="domain" description="ATP-dependent DNA ligase family profile" evidence="16">
    <location>
        <begin position="340"/>
        <end position="458"/>
    </location>
</feature>
<dbReference type="GO" id="GO:0006310">
    <property type="term" value="P:DNA recombination"/>
    <property type="evidence" value="ECO:0007669"/>
    <property type="project" value="UniProtKB-UniRule"/>
</dbReference>
<feature type="binding site" evidence="14">
    <location>
        <position position="341"/>
    </location>
    <ligand>
        <name>ATP</name>
        <dbReference type="ChEBI" id="CHEBI:30616"/>
    </ligand>
</feature>
<evidence type="ECO:0000256" key="5">
    <source>
        <dbReference type="ARBA" id="ARBA00022705"/>
    </source>
</evidence>
<keyword evidence="8 14" id="KW-0227">DNA damage</keyword>
<keyword evidence="10 14" id="KW-0460">Magnesium</keyword>
<evidence type="ECO:0000256" key="4">
    <source>
        <dbReference type="ARBA" id="ARBA00022618"/>
    </source>
</evidence>
<evidence type="ECO:0000256" key="3">
    <source>
        <dbReference type="ARBA" id="ARBA00022598"/>
    </source>
</evidence>
<comment type="cofactor">
    <cofactor evidence="14">
        <name>Mg(2+)</name>
        <dbReference type="ChEBI" id="CHEBI:18420"/>
    </cofactor>
</comment>
<dbReference type="GO" id="GO:0051301">
    <property type="term" value="P:cell division"/>
    <property type="evidence" value="ECO:0007669"/>
    <property type="project" value="UniProtKB-KW"/>
</dbReference>
<dbReference type="GO" id="GO:0006281">
    <property type="term" value="P:DNA repair"/>
    <property type="evidence" value="ECO:0007669"/>
    <property type="project" value="UniProtKB-UniRule"/>
</dbReference>
<reference evidence="17 18" key="1">
    <citation type="journal article" date="2018" name="Syst. Appl. Microbiol.">
        <title>A new symbiotic nanoarchaeote (Candidatus Nanoclepta minutus) and its host (Zestosphaera tikiterensis gen. nov., sp. nov.) from a New Zealand hot spring.</title>
        <authorList>
            <person name="St John E."/>
            <person name="Liu Y."/>
            <person name="Podar M."/>
            <person name="Stott M.B."/>
            <person name="Meneghin J."/>
            <person name="Chen Z."/>
            <person name="Lagutin K."/>
            <person name="Mitchell K."/>
            <person name="Reysenbach A.L."/>
        </authorList>
    </citation>
    <scope>NUCLEOTIDE SEQUENCE [LARGE SCALE GENOMIC DNA]</scope>
    <source>
        <strain evidence="17">NZ3</strain>
    </source>
</reference>
<dbReference type="InterPro" id="IPR050191">
    <property type="entry name" value="ATP-dep_DNA_ligase"/>
</dbReference>
<keyword evidence="6 14" id="KW-0479">Metal-binding</keyword>
<evidence type="ECO:0000256" key="15">
    <source>
        <dbReference type="RuleBase" id="RU004196"/>
    </source>
</evidence>
<dbReference type="Gene3D" id="2.40.50.140">
    <property type="entry name" value="Nucleic acid-binding proteins"/>
    <property type="match status" value="1"/>
</dbReference>
<dbReference type="InterPro" id="IPR012308">
    <property type="entry name" value="DNA_ligase_ATP-dep_N"/>
</dbReference>
<evidence type="ECO:0000256" key="6">
    <source>
        <dbReference type="ARBA" id="ARBA00022723"/>
    </source>
</evidence>
<dbReference type="InterPro" id="IPR012340">
    <property type="entry name" value="NA-bd_OB-fold"/>
</dbReference>
<protein>
    <recommendedName>
        <fullName evidence="2 14">DNA ligase</fullName>
        <ecNumber evidence="14">6.5.1.1</ecNumber>
    </recommendedName>
    <alternativeName>
        <fullName evidence="14">Polydeoxyribonucleotide synthase [ATP]</fullName>
    </alternativeName>
</protein>
<keyword evidence="11 14" id="KW-0233">DNA recombination</keyword>
<feature type="binding site" evidence="14">
    <location>
        <position position="269"/>
    </location>
    <ligand>
        <name>ATP</name>
        <dbReference type="ChEBI" id="CHEBI:30616"/>
    </ligand>
</feature>
<dbReference type="GO" id="GO:0003677">
    <property type="term" value="F:DNA binding"/>
    <property type="evidence" value="ECO:0007669"/>
    <property type="project" value="InterPro"/>
</dbReference>
<dbReference type="InterPro" id="IPR012309">
    <property type="entry name" value="DNA_ligase_ATP-dep_C"/>
</dbReference>
<accession>A0A397WMR3</accession>
<dbReference type="GO" id="GO:0046872">
    <property type="term" value="F:metal ion binding"/>
    <property type="evidence" value="ECO:0007669"/>
    <property type="project" value="UniProtKB-KW"/>
</dbReference>
<dbReference type="EMBL" id="MWMI01000004">
    <property type="protein sequence ID" value="RIB35191.1"/>
    <property type="molecule type" value="Genomic_DNA"/>
</dbReference>
<proteinExistence type="inferred from homology"/>
<evidence type="ECO:0000256" key="11">
    <source>
        <dbReference type="ARBA" id="ARBA00023172"/>
    </source>
</evidence>
<dbReference type="InterPro" id="IPR000977">
    <property type="entry name" value="DNA_ligase_ATP-dep"/>
</dbReference>
<keyword evidence="12 14" id="KW-0234">DNA repair</keyword>
<dbReference type="CDD" id="cd07901">
    <property type="entry name" value="Adenylation_DNA_ligase_Arch_LigB"/>
    <property type="match status" value="1"/>
</dbReference>
<dbReference type="SUPFAM" id="SSF50249">
    <property type="entry name" value="Nucleic acid-binding proteins"/>
    <property type="match status" value="1"/>
</dbReference>
<evidence type="ECO:0000313" key="18">
    <source>
        <dbReference type="Proteomes" id="UP000266622"/>
    </source>
</evidence>
<feature type="binding site" evidence="14">
    <location>
        <position position="417"/>
    </location>
    <ligand>
        <name>ATP</name>
        <dbReference type="ChEBI" id="CHEBI:30616"/>
    </ligand>
</feature>
<dbReference type="InterPro" id="IPR022865">
    <property type="entry name" value="DNA_ligae_ATP-dep_bac/arc"/>
</dbReference>
<dbReference type="InterPro" id="IPR012310">
    <property type="entry name" value="DNA_ligase_ATP-dep_cent"/>
</dbReference>
<comment type="caution">
    <text evidence="17">The sequence shown here is derived from an EMBL/GenBank/DDBJ whole genome shotgun (WGS) entry which is preliminary data.</text>
</comment>
<dbReference type="Gene3D" id="1.10.3260.10">
    <property type="entry name" value="DNA ligase, ATP-dependent, N-terminal domain"/>
    <property type="match status" value="1"/>
</dbReference>
<feature type="binding site" evidence="14">
    <location>
        <position position="247"/>
    </location>
    <ligand>
        <name>ATP</name>
        <dbReference type="ChEBI" id="CHEBI:30616"/>
    </ligand>
</feature>
<comment type="similarity">
    <text evidence="1 14 15">Belongs to the ATP-dependent DNA ligase family.</text>
</comment>
<organism evidence="17 18">
    <name type="scientific">Candidatus Nanoclepta minutus</name>
    <dbReference type="NCBI Taxonomy" id="1940235"/>
    <lineage>
        <taxon>Archaea</taxon>
        <taxon>Nanobdellota</taxon>
        <taxon>Candidatus Nanoclepta</taxon>
    </lineage>
</organism>
<dbReference type="GO" id="GO:0003910">
    <property type="term" value="F:DNA ligase (ATP) activity"/>
    <property type="evidence" value="ECO:0007669"/>
    <property type="project" value="UniProtKB-UniRule"/>
</dbReference>
<sequence>MKFEELSQLFKKLEAISEKTGKVNVLASFIKNIPEDSLREALMLISGSIFYPWEERKLGVGEKLVMRAISIVTGISKEKIEELFVKLGDLGLVAEKLSSEKKQKTIFKKELTVKEVYETFREIGNLEGEGTIDKKVRLLSNLLLHASPLESRYIVRIALEDLKIGVGEGIIIESIASAYSLNPEDVEMLYAVYNDFGEIIYKIRKEGKTVIQNITPLLGKPLRVMLAIKAESITEAFDVVGRPAMIEAKYDGFRVQIHNINGRLELWTRRLENVTKQFPDVISFIEESMTLDKPFIIEAEIVGYDQRNKKYLPFQMISQRIKRKYDIERMVKEIPVEARVFDVVYFDGKSLMNVPFKDRRNLLEKIINPIEGKIQLSEGIITSSDKEAQDFFNEAIERGLEGVMFKNLNAPYHPGRRVGYMVKLKPTKETLDVVIVGAEWGEGKRGGWLTSFTIAVRDEETGELLEIGEVGSGFKEKKENPDDVTFEDMTNMLKNYIIRSEGKRVYISPKVVIEVIYDEIQKSPKYSSGFALRFPRFVRLRPDRSVEDIDTITRVMELYERQKG</sequence>
<dbReference type="GO" id="GO:0071897">
    <property type="term" value="P:DNA biosynthetic process"/>
    <property type="evidence" value="ECO:0007669"/>
    <property type="project" value="InterPro"/>
</dbReference>
<keyword evidence="7 14" id="KW-0547">Nucleotide-binding</keyword>
<dbReference type="FunFam" id="1.10.3260.10:FF:000007">
    <property type="entry name" value="DNA ligase"/>
    <property type="match status" value="1"/>
</dbReference>
<feature type="binding site" evidence="14">
    <location>
        <position position="300"/>
    </location>
    <ligand>
        <name>ATP</name>
        <dbReference type="ChEBI" id="CHEBI:30616"/>
    </ligand>
</feature>
<dbReference type="GO" id="GO:0006273">
    <property type="term" value="P:lagging strand elongation"/>
    <property type="evidence" value="ECO:0007669"/>
    <property type="project" value="TreeGrafter"/>
</dbReference>
<gene>
    <name evidence="14" type="primary">lig</name>
    <name evidence="17" type="ORF">BXU00_02575</name>
</gene>
<evidence type="ECO:0000256" key="8">
    <source>
        <dbReference type="ARBA" id="ARBA00022763"/>
    </source>
</evidence>
<dbReference type="PANTHER" id="PTHR45674:SF7">
    <property type="entry name" value="DNA LIGASE"/>
    <property type="match status" value="1"/>
</dbReference>
<evidence type="ECO:0000256" key="1">
    <source>
        <dbReference type="ARBA" id="ARBA00007572"/>
    </source>
</evidence>
<comment type="function">
    <text evidence="14">DNA ligase that seals nicks in double-stranded DNA during DNA replication, DNA recombination and DNA repair.</text>
</comment>
<keyword evidence="9 14" id="KW-0067">ATP-binding</keyword>
<evidence type="ECO:0000256" key="2">
    <source>
        <dbReference type="ARBA" id="ARBA00013308"/>
    </source>
</evidence>
<dbReference type="PROSITE" id="PS00697">
    <property type="entry name" value="DNA_LIGASE_A1"/>
    <property type="match status" value="1"/>
</dbReference>
<keyword evidence="3 14" id="KW-0436">Ligase</keyword>
<dbReference type="CDD" id="cd07972">
    <property type="entry name" value="OBF_DNA_ligase_Arch_LigB"/>
    <property type="match status" value="1"/>
</dbReference>
<name>A0A397WMR3_9ARCH</name>
<comment type="catalytic activity">
    <reaction evidence="14">
        <text>ATP + (deoxyribonucleotide)n-3'-hydroxyl + 5'-phospho-(deoxyribonucleotide)m = (deoxyribonucleotide)n+m + AMP + diphosphate.</text>
        <dbReference type="EC" id="6.5.1.1"/>
    </reaction>
</comment>
<dbReference type="InterPro" id="IPR016059">
    <property type="entry name" value="DNA_ligase_ATP-dep_CS"/>
</dbReference>
<evidence type="ECO:0000259" key="16">
    <source>
        <dbReference type="PROSITE" id="PS50160"/>
    </source>
</evidence>
<feature type="active site" description="N6-AMP-lysine intermediate" evidence="14">
    <location>
        <position position="249"/>
    </location>
</feature>
<evidence type="ECO:0000256" key="7">
    <source>
        <dbReference type="ARBA" id="ARBA00022741"/>
    </source>
</evidence>
<evidence type="ECO:0000256" key="9">
    <source>
        <dbReference type="ARBA" id="ARBA00022840"/>
    </source>
</evidence>
<dbReference type="Pfam" id="PF04675">
    <property type="entry name" value="DNA_ligase_A_N"/>
    <property type="match status" value="1"/>
</dbReference>
<evidence type="ECO:0000256" key="13">
    <source>
        <dbReference type="ARBA" id="ARBA00023306"/>
    </source>
</evidence>
<keyword evidence="5 14" id="KW-0235">DNA replication</keyword>
<keyword evidence="4 14" id="KW-0132">Cell division</keyword>
<dbReference type="EC" id="6.5.1.1" evidence="14"/>
<feature type="binding site" evidence="14">
    <location>
        <position position="254"/>
    </location>
    <ligand>
        <name>ATP</name>
        <dbReference type="ChEBI" id="CHEBI:30616"/>
    </ligand>
</feature>
<keyword evidence="13 14" id="KW-0131">Cell cycle</keyword>
<dbReference type="HAMAP" id="MF_00407">
    <property type="entry name" value="DNA_ligase"/>
    <property type="match status" value="1"/>
</dbReference>
<evidence type="ECO:0000256" key="14">
    <source>
        <dbReference type="HAMAP-Rule" id="MF_00407"/>
    </source>
</evidence>